<proteinExistence type="predicted"/>
<sequence length="53" mass="5192">MSFATPATSRRFYVRQPHGRNVVLNRAVTEPGAGRTGSGSSVGGTGGTGGGGG</sequence>
<accession>A0A3S5A4Z2</accession>
<organism evidence="2 3">
    <name type="scientific">Protopolystoma xenopodis</name>
    <dbReference type="NCBI Taxonomy" id="117903"/>
    <lineage>
        <taxon>Eukaryota</taxon>
        <taxon>Metazoa</taxon>
        <taxon>Spiralia</taxon>
        <taxon>Lophotrochozoa</taxon>
        <taxon>Platyhelminthes</taxon>
        <taxon>Monogenea</taxon>
        <taxon>Polyopisthocotylea</taxon>
        <taxon>Polystomatidea</taxon>
        <taxon>Polystomatidae</taxon>
        <taxon>Protopolystoma</taxon>
    </lineage>
</organism>
<feature type="non-terminal residue" evidence="2">
    <location>
        <position position="53"/>
    </location>
</feature>
<evidence type="ECO:0000256" key="1">
    <source>
        <dbReference type="SAM" id="MobiDB-lite"/>
    </source>
</evidence>
<feature type="compositionally biased region" description="Gly residues" evidence="1">
    <location>
        <begin position="34"/>
        <end position="53"/>
    </location>
</feature>
<evidence type="ECO:0000313" key="3">
    <source>
        <dbReference type="Proteomes" id="UP000784294"/>
    </source>
</evidence>
<comment type="caution">
    <text evidence="2">The sequence shown here is derived from an EMBL/GenBank/DDBJ whole genome shotgun (WGS) entry which is preliminary data.</text>
</comment>
<reference evidence="2" key="1">
    <citation type="submission" date="2018-11" db="EMBL/GenBank/DDBJ databases">
        <authorList>
            <consortium name="Pathogen Informatics"/>
        </authorList>
    </citation>
    <scope>NUCLEOTIDE SEQUENCE</scope>
</reference>
<protein>
    <submittedName>
        <fullName evidence="2">Uncharacterized protein</fullName>
    </submittedName>
</protein>
<keyword evidence="3" id="KW-1185">Reference proteome</keyword>
<feature type="region of interest" description="Disordered" evidence="1">
    <location>
        <begin position="25"/>
        <end position="53"/>
    </location>
</feature>
<dbReference type="AlphaFoldDB" id="A0A3S5A4Z2"/>
<gene>
    <name evidence="2" type="ORF">PXEA_LOCUS13425</name>
</gene>
<dbReference type="Proteomes" id="UP000784294">
    <property type="component" value="Unassembled WGS sequence"/>
</dbReference>
<dbReference type="EMBL" id="CAAALY010044194">
    <property type="protein sequence ID" value="VEL19985.1"/>
    <property type="molecule type" value="Genomic_DNA"/>
</dbReference>
<evidence type="ECO:0000313" key="2">
    <source>
        <dbReference type="EMBL" id="VEL19985.1"/>
    </source>
</evidence>
<name>A0A3S5A4Z2_9PLAT</name>